<evidence type="ECO:0000256" key="1">
    <source>
        <dbReference type="ARBA" id="ARBA00004170"/>
    </source>
</evidence>
<keyword evidence="3" id="KW-0472">Membrane</keyword>
<evidence type="ECO:0000256" key="2">
    <source>
        <dbReference type="ARBA" id="ARBA00022553"/>
    </source>
</evidence>
<evidence type="ECO:0000256" key="3">
    <source>
        <dbReference type="ARBA" id="ARBA00023136"/>
    </source>
</evidence>
<dbReference type="EMBL" id="BFAA01019341">
    <property type="protein sequence ID" value="GCB82210.1"/>
    <property type="molecule type" value="Genomic_DNA"/>
</dbReference>
<protein>
    <submittedName>
        <fullName evidence="5">Uncharacterized protein</fullName>
    </submittedName>
</protein>
<feature type="coiled-coil region" evidence="4">
    <location>
        <begin position="6"/>
        <end position="72"/>
    </location>
</feature>
<feature type="non-terminal residue" evidence="5">
    <location>
        <position position="1"/>
    </location>
</feature>
<evidence type="ECO:0000256" key="4">
    <source>
        <dbReference type="SAM" id="Coils"/>
    </source>
</evidence>
<dbReference type="GO" id="GO:0016020">
    <property type="term" value="C:membrane"/>
    <property type="evidence" value="ECO:0007669"/>
    <property type="project" value="UniProtKB-SubCell"/>
</dbReference>
<gene>
    <name evidence="5" type="ORF">scyTo_0021557</name>
</gene>
<comment type="caution">
    <text evidence="5">The sequence shown here is derived from an EMBL/GenBank/DDBJ whole genome shotgun (WGS) entry which is preliminary data.</text>
</comment>
<dbReference type="GO" id="GO:0007030">
    <property type="term" value="P:Golgi organization"/>
    <property type="evidence" value="ECO:0007669"/>
    <property type="project" value="TreeGrafter"/>
</dbReference>
<reference evidence="5 6" key="1">
    <citation type="journal article" date="2018" name="Nat. Ecol. Evol.">
        <title>Shark genomes provide insights into elasmobranch evolution and the origin of vertebrates.</title>
        <authorList>
            <person name="Hara Y"/>
            <person name="Yamaguchi K"/>
            <person name="Onimaru K"/>
            <person name="Kadota M"/>
            <person name="Koyanagi M"/>
            <person name="Keeley SD"/>
            <person name="Tatsumi K"/>
            <person name="Tanaka K"/>
            <person name="Motone F"/>
            <person name="Kageyama Y"/>
            <person name="Nozu R"/>
            <person name="Adachi N"/>
            <person name="Nishimura O"/>
            <person name="Nakagawa R"/>
            <person name="Tanegashima C"/>
            <person name="Kiyatake I"/>
            <person name="Matsumoto R"/>
            <person name="Murakumo K"/>
            <person name="Nishida K"/>
            <person name="Terakita A"/>
            <person name="Kuratani S"/>
            <person name="Sato K"/>
            <person name="Hyodo S Kuraku.S."/>
        </authorList>
    </citation>
    <scope>NUCLEOTIDE SEQUENCE [LARGE SCALE GENOMIC DNA]</scope>
</reference>
<dbReference type="InterPro" id="IPR043441">
    <property type="entry name" value="Tjap1/BEGAIN"/>
</dbReference>
<sequence>QLQQQNEELLRKLSHTTNKLEMMETDFESSRHYLEAELSHAREEMDKLKDKFRRLQNSYTASQRANQELEDKLQALVSYRV</sequence>
<organism evidence="5 6">
    <name type="scientific">Scyliorhinus torazame</name>
    <name type="common">Cloudy catshark</name>
    <name type="synonym">Catulus torazame</name>
    <dbReference type="NCBI Taxonomy" id="75743"/>
    <lineage>
        <taxon>Eukaryota</taxon>
        <taxon>Metazoa</taxon>
        <taxon>Chordata</taxon>
        <taxon>Craniata</taxon>
        <taxon>Vertebrata</taxon>
        <taxon>Chondrichthyes</taxon>
        <taxon>Elasmobranchii</taxon>
        <taxon>Galeomorphii</taxon>
        <taxon>Galeoidea</taxon>
        <taxon>Carcharhiniformes</taxon>
        <taxon>Scyliorhinidae</taxon>
        <taxon>Scyliorhinus</taxon>
    </lineage>
</organism>
<keyword evidence="2" id="KW-0597">Phosphoprotein</keyword>
<comment type="subcellular location">
    <subcellularLocation>
        <location evidence="1">Membrane</location>
        <topology evidence="1">Peripheral membrane protein</topology>
    </subcellularLocation>
</comment>
<dbReference type="OMA" id="QYASTME"/>
<feature type="non-terminal residue" evidence="5">
    <location>
        <position position="81"/>
    </location>
</feature>
<name>A0A401QA16_SCYTO</name>
<dbReference type="OrthoDB" id="10068192at2759"/>
<keyword evidence="6" id="KW-1185">Reference proteome</keyword>
<proteinExistence type="predicted"/>
<evidence type="ECO:0000313" key="5">
    <source>
        <dbReference type="EMBL" id="GCB82210.1"/>
    </source>
</evidence>
<dbReference type="PANTHER" id="PTHR28664">
    <property type="entry name" value="TIGHT JUNCTION-ASSOCIATED PROTEIN 1"/>
    <property type="match status" value="1"/>
</dbReference>
<dbReference type="PANTHER" id="PTHR28664:SF3">
    <property type="entry name" value="TIGHT JUNCTION-ASSOCIATED PROTEIN 1"/>
    <property type="match status" value="1"/>
</dbReference>
<dbReference type="STRING" id="75743.A0A401QA16"/>
<evidence type="ECO:0000313" key="6">
    <source>
        <dbReference type="Proteomes" id="UP000288216"/>
    </source>
</evidence>
<keyword evidence="4" id="KW-0175">Coiled coil</keyword>
<accession>A0A401QA16</accession>
<dbReference type="AlphaFoldDB" id="A0A401QA16"/>
<dbReference type="Proteomes" id="UP000288216">
    <property type="component" value="Unassembled WGS sequence"/>
</dbReference>
<dbReference type="GO" id="GO:0005802">
    <property type="term" value="C:trans-Golgi network"/>
    <property type="evidence" value="ECO:0007669"/>
    <property type="project" value="TreeGrafter"/>
</dbReference>